<evidence type="ECO:0000259" key="6">
    <source>
        <dbReference type="SMART" id="SM00387"/>
    </source>
</evidence>
<evidence type="ECO:0000256" key="1">
    <source>
        <dbReference type="ARBA" id="ARBA00022679"/>
    </source>
</evidence>
<accession>A0A9E9M011</accession>
<dbReference type="Pfam" id="PF13426">
    <property type="entry name" value="PAS_9"/>
    <property type="match status" value="1"/>
</dbReference>
<dbReference type="SMART" id="SM00091">
    <property type="entry name" value="PAS"/>
    <property type="match status" value="1"/>
</dbReference>
<dbReference type="AlphaFoldDB" id="A0A9E9M011"/>
<dbReference type="Pfam" id="PF02518">
    <property type="entry name" value="HATPase_c"/>
    <property type="match status" value="1"/>
</dbReference>
<dbReference type="InterPro" id="IPR050482">
    <property type="entry name" value="Sensor_HK_TwoCompSys"/>
</dbReference>
<dbReference type="KEGG" id="ovb:NB640_03060"/>
<protein>
    <submittedName>
        <fullName evidence="7">Histidine kinase</fullName>
    </submittedName>
</protein>
<evidence type="ECO:0000313" key="7">
    <source>
        <dbReference type="EMBL" id="WAW10657.1"/>
    </source>
</evidence>
<evidence type="ECO:0000256" key="3">
    <source>
        <dbReference type="ARBA" id="ARBA00023012"/>
    </source>
</evidence>
<dbReference type="InterPro" id="IPR036890">
    <property type="entry name" value="HATPase_C_sf"/>
</dbReference>
<sequence>MRDSQWLTAILQTSFDEIYVIDAQTSRIIHASESACANLQRPFEELRGLPFPALAASSAETQLERRLRSLNRQTRNKEKDKEPVSFSAVLVRKNGTAYPILFRLQKCEINQISAIIAVGQPQSASKKGDEETGPVSNPFKTSDIPSDINTPWLVYQIIRKNDGSVSFPHLSGGCENLLGITQDQLHTNPDLFLSLVLPQDRDSYIESMTDSAIYMKSWNWEGRIWVDSIKEIRWINLLAAPHQLDNGRVQWEGIMTNITQSKQEEMEIKLSKNRLAELSAHVEEVKEQERTQISREIHDDLGGNLTAIKMALALLAKRLPHNQPELAEKAEYVDQLVDRTIEAAHRIASNMRPSILDIGIVAALEWQADEFSRQSGILCKFESTAPDIQLQPAQSTAFFRIAQEALTNIARHAEASRVSIQLTASKAHVQLKIIDNGKGITVADRMKPQSFGIRGMIERAHSLGGKLSFDSVPKKRNAITVVIPFTDMLFDSEISLPVKN</sequence>
<dbReference type="CDD" id="cd16917">
    <property type="entry name" value="HATPase_UhpB-NarQ-NarX-like"/>
    <property type="match status" value="1"/>
</dbReference>
<dbReference type="GO" id="GO:0000155">
    <property type="term" value="F:phosphorelay sensor kinase activity"/>
    <property type="evidence" value="ECO:0007669"/>
    <property type="project" value="InterPro"/>
</dbReference>
<dbReference type="InterPro" id="IPR003594">
    <property type="entry name" value="HATPase_dom"/>
</dbReference>
<dbReference type="Pfam" id="PF08447">
    <property type="entry name" value="PAS_3"/>
    <property type="match status" value="1"/>
</dbReference>
<name>A0A9E9M011_9BURK</name>
<dbReference type="InterPro" id="IPR035965">
    <property type="entry name" value="PAS-like_dom_sf"/>
</dbReference>
<keyword evidence="1" id="KW-0808">Transferase</keyword>
<feature type="region of interest" description="Disordered" evidence="4">
    <location>
        <begin position="121"/>
        <end position="141"/>
    </location>
</feature>
<evidence type="ECO:0000256" key="2">
    <source>
        <dbReference type="ARBA" id="ARBA00022777"/>
    </source>
</evidence>
<evidence type="ECO:0000313" key="8">
    <source>
        <dbReference type="Proteomes" id="UP001156215"/>
    </source>
</evidence>
<dbReference type="PANTHER" id="PTHR24421:SF59">
    <property type="entry name" value="OXYGEN SENSOR HISTIDINE KINASE NREB"/>
    <property type="match status" value="1"/>
</dbReference>
<gene>
    <name evidence="7" type="ORF">NB640_03060</name>
</gene>
<feature type="domain" description="Histidine kinase/HSP90-like ATPase" evidence="6">
    <location>
        <begin position="393"/>
        <end position="487"/>
    </location>
</feature>
<dbReference type="EMBL" id="CP098242">
    <property type="protein sequence ID" value="WAW10657.1"/>
    <property type="molecule type" value="Genomic_DNA"/>
</dbReference>
<dbReference type="CDD" id="cd00130">
    <property type="entry name" value="PAS"/>
    <property type="match status" value="1"/>
</dbReference>
<dbReference type="Gene3D" id="3.30.450.20">
    <property type="entry name" value="PAS domain"/>
    <property type="match status" value="2"/>
</dbReference>
<dbReference type="InterPro" id="IPR000014">
    <property type="entry name" value="PAS"/>
</dbReference>
<dbReference type="Gene3D" id="1.20.5.1930">
    <property type="match status" value="1"/>
</dbReference>
<dbReference type="Proteomes" id="UP001156215">
    <property type="component" value="Chromosome"/>
</dbReference>
<dbReference type="Gene3D" id="3.30.565.10">
    <property type="entry name" value="Histidine kinase-like ATPase, C-terminal domain"/>
    <property type="match status" value="1"/>
</dbReference>
<dbReference type="RefSeq" id="WP_269309686.1">
    <property type="nucleotide sequence ID" value="NZ_CP098242.1"/>
</dbReference>
<evidence type="ECO:0000256" key="4">
    <source>
        <dbReference type="SAM" id="MobiDB-lite"/>
    </source>
</evidence>
<dbReference type="Pfam" id="PF07730">
    <property type="entry name" value="HisKA_3"/>
    <property type="match status" value="1"/>
</dbReference>
<keyword evidence="3" id="KW-0902">Two-component regulatory system</keyword>
<keyword evidence="2 7" id="KW-0418">Kinase</keyword>
<dbReference type="InterPro" id="IPR013655">
    <property type="entry name" value="PAS_fold_3"/>
</dbReference>
<reference evidence="7" key="1">
    <citation type="journal article" date="2022" name="Front. Microbiol.">
        <title>New perspectives on an old grouping: The genomic and phenotypic variability of Oxalobacter formigenes and the implications for calcium oxalate stone prevention.</title>
        <authorList>
            <person name="Chmiel J.A."/>
            <person name="Carr C."/>
            <person name="Stuivenberg G.A."/>
            <person name="Venema R."/>
            <person name="Chanyi R.M."/>
            <person name="Al K.F."/>
            <person name="Giguere D."/>
            <person name="Say H."/>
            <person name="Akouris P.P."/>
            <person name="Dominguez Romero S.A."/>
            <person name="Kwong A."/>
            <person name="Tai V."/>
            <person name="Koval S.F."/>
            <person name="Razvi H."/>
            <person name="Bjazevic J."/>
            <person name="Burton J.P."/>
        </authorList>
    </citation>
    <scope>NUCLEOTIDE SEQUENCE</scope>
    <source>
        <strain evidence="7">WoOx3</strain>
    </source>
</reference>
<dbReference type="GO" id="GO:0016020">
    <property type="term" value="C:membrane"/>
    <property type="evidence" value="ECO:0007669"/>
    <property type="project" value="InterPro"/>
</dbReference>
<dbReference type="PANTHER" id="PTHR24421">
    <property type="entry name" value="NITRATE/NITRITE SENSOR PROTEIN NARX-RELATED"/>
    <property type="match status" value="1"/>
</dbReference>
<proteinExistence type="predicted"/>
<keyword evidence="8" id="KW-1185">Reference proteome</keyword>
<dbReference type="SUPFAM" id="SSF55785">
    <property type="entry name" value="PYP-like sensor domain (PAS domain)"/>
    <property type="match status" value="2"/>
</dbReference>
<dbReference type="InterPro" id="IPR011712">
    <property type="entry name" value="Sig_transdc_His_kin_sub3_dim/P"/>
</dbReference>
<dbReference type="SMART" id="SM00387">
    <property type="entry name" value="HATPase_c"/>
    <property type="match status" value="1"/>
</dbReference>
<dbReference type="GO" id="GO:0046983">
    <property type="term" value="F:protein dimerization activity"/>
    <property type="evidence" value="ECO:0007669"/>
    <property type="project" value="InterPro"/>
</dbReference>
<evidence type="ECO:0000259" key="5">
    <source>
        <dbReference type="SMART" id="SM00091"/>
    </source>
</evidence>
<dbReference type="SUPFAM" id="SSF55874">
    <property type="entry name" value="ATPase domain of HSP90 chaperone/DNA topoisomerase II/histidine kinase"/>
    <property type="match status" value="1"/>
</dbReference>
<organism evidence="7 8">
    <name type="scientific">Oxalobacter vibrioformis</name>
    <dbReference type="NCBI Taxonomy" id="933080"/>
    <lineage>
        <taxon>Bacteria</taxon>
        <taxon>Pseudomonadati</taxon>
        <taxon>Pseudomonadota</taxon>
        <taxon>Betaproteobacteria</taxon>
        <taxon>Burkholderiales</taxon>
        <taxon>Oxalobacteraceae</taxon>
        <taxon>Oxalobacter</taxon>
    </lineage>
</organism>
<feature type="domain" description="PAS" evidence="5">
    <location>
        <begin position="5"/>
        <end position="72"/>
    </location>
</feature>